<sequence>MSVIPGFLRANLWLLLFGAAIGTVFGGVASSLTASTFESTATVMTSADSGPLDQGALGRVQFLDSRVDEYAALAVTDSFVQRVVTMNNLRVSAGDLSDRLYVGSPRGTGLLDLTVRASSPVVAADQANAVARELTKVIPERENLLPVRATVVATAPVPSAPFNNSPLLYLVRYAVAGLTVALGAALWRSYSQRSMIGRSR</sequence>
<evidence type="ECO:0008006" key="4">
    <source>
        <dbReference type="Google" id="ProtNLM"/>
    </source>
</evidence>
<dbReference type="RefSeq" id="WP_190265968.1">
    <property type="nucleotide sequence ID" value="NZ_BAABAD010000003.1"/>
</dbReference>
<dbReference type="InterPro" id="IPR050445">
    <property type="entry name" value="Bact_polysacc_biosynth/exp"/>
</dbReference>
<name>A0ABR7W891_9ACTN</name>
<dbReference type="PANTHER" id="PTHR32309:SF31">
    <property type="entry name" value="CAPSULAR EXOPOLYSACCHARIDE FAMILY"/>
    <property type="match status" value="1"/>
</dbReference>
<dbReference type="PANTHER" id="PTHR32309">
    <property type="entry name" value="TYROSINE-PROTEIN KINASE"/>
    <property type="match status" value="1"/>
</dbReference>
<dbReference type="Proteomes" id="UP000602395">
    <property type="component" value="Unassembled WGS sequence"/>
</dbReference>
<keyword evidence="1" id="KW-0472">Membrane</keyword>
<evidence type="ECO:0000256" key="1">
    <source>
        <dbReference type="SAM" id="Phobius"/>
    </source>
</evidence>
<reference evidence="2 3" key="1">
    <citation type="submission" date="2020-09" db="EMBL/GenBank/DDBJ databases">
        <title>Novel species in genus Gordonia.</title>
        <authorList>
            <person name="Zhang G."/>
        </authorList>
    </citation>
    <scope>NUCLEOTIDE SEQUENCE [LARGE SCALE GENOMIC DNA]</scope>
    <source>
        <strain evidence="2 3">ON-33</strain>
    </source>
</reference>
<comment type="caution">
    <text evidence="2">The sequence shown here is derived from an EMBL/GenBank/DDBJ whole genome shotgun (WGS) entry which is preliminary data.</text>
</comment>
<keyword evidence="1" id="KW-0812">Transmembrane</keyword>
<evidence type="ECO:0000313" key="2">
    <source>
        <dbReference type="EMBL" id="MBD1319028.1"/>
    </source>
</evidence>
<keyword evidence="3" id="KW-1185">Reference proteome</keyword>
<proteinExistence type="predicted"/>
<dbReference type="EMBL" id="JACWMS010000001">
    <property type="protein sequence ID" value="MBD1319028.1"/>
    <property type="molecule type" value="Genomic_DNA"/>
</dbReference>
<feature type="transmembrane region" description="Helical" evidence="1">
    <location>
        <begin position="170"/>
        <end position="190"/>
    </location>
</feature>
<accession>A0ABR7W891</accession>
<keyword evidence="1" id="KW-1133">Transmembrane helix</keyword>
<evidence type="ECO:0000313" key="3">
    <source>
        <dbReference type="Proteomes" id="UP000602395"/>
    </source>
</evidence>
<organism evidence="2 3">
    <name type="scientific">Gordonia hankookensis</name>
    <dbReference type="NCBI Taxonomy" id="589403"/>
    <lineage>
        <taxon>Bacteria</taxon>
        <taxon>Bacillati</taxon>
        <taxon>Actinomycetota</taxon>
        <taxon>Actinomycetes</taxon>
        <taxon>Mycobacteriales</taxon>
        <taxon>Gordoniaceae</taxon>
        <taxon>Gordonia</taxon>
    </lineage>
</organism>
<gene>
    <name evidence="2" type="ORF">IDF66_05490</name>
</gene>
<feature type="transmembrane region" description="Helical" evidence="1">
    <location>
        <begin position="12"/>
        <end position="34"/>
    </location>
</feature>
<protein>
    <recommendedName>
        <fullName evidence="4">Capsular polysaccharide biosynthesis protein</fullName>
    </recommendedName>
</protein>